<protein>
    <submittedName>
        <fullName evidence="2">GNAT family N-acetyltransferase</fullName>
    </submittedName>
</protein>
<feature type="domain" description="N-acetyltransferase" evidence="1">
    <location>
        <begin position="136"/>
        <end position="188"/>
    </location>
</feature>
<dbReference type="Pfam" id="PF13508">
    <property type="entry name" value="Acetyltransf_7"/>
    <property type="match status" value="1"/>
</dbReference>
<evidence type="ECO:0000313" key="2">
    <source>
        <dbReference type="EMBL" id="TWR85066.1"/>
    </source>
</evidence>
<dbReference type="InterPro" id="IPR016181">
    <property type="entry name" value="Acyl_CoA_acyltransferase"/>
</dbReference>
<dbReference type="GO" id="GO:0016747">
    <property type="term" value="F:acyltransferase activity, transferring groups other than amino-acyl groups"/>
    <property type="evidence" value="ECO:0007669"/>
    <property type="project" value="InterPro"/>
</dbReference>
<evidence type="ECO:0000313" key="5">
    <source>
        <dbReference type="Proteomes" id="UP000318428"/>
    </source>
</evidence>
<name>A0A5C5PSL3_9PSED</name>
<sequence>MTQASNATCQIQMLDSGYSKEARALLYQAYRQEPTFQYLFEASRPGYERRMRATIRALVKQHFFQDLPALGLLVDDRLVGIALIAPPLRRLGITESWAWQLRMLLTAGLRGTRRYLNYHNAVLACIPGDAVHMLPLLGIHPQFQGLHYGEQLLEAVHNWCAADEHSEGVVLDTGNEHYLEFYKRQGYVQIGEVAIGPVVEHVFFHANPQVLHTATA</sequence>
<dbReference type="EMBL" id="VFIO01000008">
    <property type="protein sequence ID" value="TWR87447.1"/>
    <property type="molecule type" value="Genomic_DNA"/>
</dbReference>
<dbReference type="SUPFAM" id="SSF55729">
    <property type="entry name" value="Acyl-CoA N-acyltransferases (Nat)"/>
    <property type="match status" value="1"/>
</dbReference>
<dbReference type="InterPro" id="IPR000182">
    <property type="entry name" value="GNAT_dom"/>
</dbReference>
<evidence type="ECO:0000259" key="1">
    <source>
        <dbReference type="Pfam" id="PF13508"/>
    </source>
</evidence>
<dbReference type="Proteomes" id="UP000317901">
    <property type="component" value="Unassembled WGS sequence"/>
</dbReference>
<accession>A0A5C5PSL3</accession>
<dbReference type="Proteomes" id="UP000318428">
    <property type="component" value="Unassembled WGS sequence"/>
</dbReference>
<dbReference type="EMBL" id="VFIP01000048">
    <property type="protein sequence ID" value="TWR85066.1"/>
    <property type="molecule type" value="Genomic_DNA"/>
</dbReference>
<evidence type="ECO:0000313" key="4">
    <source>
        <dbReference type="Proteomes" id="UP000317901"/>
    </source>
</evidence>
<keyword evidence="5" id="KW-1185">Reference proteome</keyword>
<reference evidence="4 5" key="1">
    <citation type="submission" date="2019-06" db="EMBL/GenBank/DDBJ databases">
        <title>Pseudomonas bimorpha sp. nov. isolated from bovine raw milk and skim milk concentrate.</title>
        <authorList>
            <person name="Hofmann K."/>
            <person name="Huptas C."/>
            <person name="Doll E."/>
            <person name="Scherer S."/>
            <person name="Wenning M."/>
        </authorList>
    </citation>
    <scope>NUCLEOTIDE SEQUENCE [LARGE SCALE GENOMIC DNA]</scope>
    <source>
        <strain evidence="3 5">DSM 108989</strain>
        <strain evidence="2 4">DSM 108990</strain>
    </source>
</reference>
<keyword evidence="2" id="KW-0808">Transferase</keyword>
<comment type="caution">
    <text evidence="2">The sequence shown here is derived from an EMBL/GenBank/DDBJ whole genome shotgun (WGS) entry which is preliminary data.</text>
</comment>
<dbReference type="OrthoDB" id="6195612at2"/>
<organism evidence="2 4">
    <name type="scientific">Pseudomonas saxonica</name>
    <dbReference type="NCBI Taxonomy" id="2600598"/>
    <lineage>
        <taxon>Bacteria</taxon>
        <taxon>Pseudomonadati</taxon>
        <taxon>Pseudomonadota</taxon>
        <taxon>Gammaproteobacteria</taxon>
        <taxon>Pseudomonadales</taxon>
        <taxon>Pseudomonadaceae</taxon>
        <taxon>Pseudomonas</taxon>
    </lineage>
</organism>
<dbReference type="Gene3D" id="3.40.630.30">
    <property type="match status" value="1"/>
</dbReference>
<gene>
    <name evidence="2" type="ORF">FJD37_19455</name>
    <name evidence="3" type="ORF">FJD38_18845</name>
</gene>
<dbReference type="RefSeq" id="WP_146386853.1">
    <property type="nucleotide sequence ID" value="NZ_CP142033.1"/>
</dbReference>
<evidence type="ECO:0000313" key="3">
    <source>
        <dbReference type="EMBL" id="TWR87447.1"/>
    </source>
</evidence>
<dbReference type="AlphaFoldDB" id="A0A5C5PSL3"/>
<proteinExistence type="predicted"/>